<reference evidence="1 2" key="1">
    <citation type="journal article" date="2015" name="Proc. Natl. Acad. Sci. U.S.A.">
        <title>The resurrection genome of Boea hygrometrica: A blueprint for survival of dehydration.</title>
        <authorList>
            <person name="Xiao L."/>
            <person name="Yang G."/>
            <person name="Zhang L."/>
            <person name="Yang X."/>
            <person name="Zhao S."/>
            <person name="Ji Z."/>
            <person name="Zhou Q."/>
            <person name="Hu M."/>
            <person name="Wang Y."/>
            <person name="Chen M."/>
            <person name="Xu Y."/>
            <person name="Jin H."/>
            <person name="Xiao X."/>
            <person name="Hu G."/>
            <person name="Bao F."/>
            <person name="Hu Y."/>
            <person name="Wan P."/>
            <person name="Li L."/>
            <person name="Deng X."/>
            <person name="Kuang T."/>
            <person name="Xiang C."/>
            <person name="Zhu J.K."/>
            <person name="Oliver M.J."/>
            <person name="He Y."/>
        </authorList>
    </citation>
    <scope>NUCLEOTIDE SEQUENCE [LARGE SCALE GENOMIC DNA]</scope>
    <source>
        <strain evidence="2">cv. XS01</strain>
    </source>
</reference>
<dbReference type="Proteomes" id="UP000250235">
    <property type="component" value="Unassembled WGS sequence"/>
</dbReference>
<accession>A0A2Z6ZTA4</accession>
<protein>
    <submittedName>
        <fullName evidence="1">Uncharacterized protein</fullName>
    </submittedName>
</protein>
<name>A0A2Z6ZTA4_9LAMI</name>
<dbReference type="AlphaFoldDB" id="A0A2Z6ZTA4"/>
<proteinExistence type="predicted"/>
<organism evidence="1 2">
    <name type="scientific">Dorcoceras hygrometricum</name>
    <dbReference type="NCBI Taxonomy" id="472368"/>
    <lineage>
        <taxon>Eukaryota</taxon>
        <taxon>Viridiplantae</taxon>
        <taxon>Streptophyta</taxon>
        <taxon>Embryophyta</taxon>
        <taxon>Tracheophyta</taxon>
        <taxon>Spermatophyta</taxon>
        <taxon>Magnoliopsida</taxon>
        <taxon>eudicotyledons</taxon>
        <taxon>Gunneridae</taxon>
        <taxon>Pentapetalae</taxon>
        <taxon>asterids</taxon>
        <taxon>lamiids</taxon>
        <taxon>Lamiales</taxon>
        <taxon>Gesneriaceae</taxon>
        <taxon>Didymocarpoideae</taxon>
        <taxon>Trichosporeae</taxon>
        <taxon>Loxocarpinae</taxon>
        <taxon>Dorcoceras</taxon>
    </lineage>
</organism>
<dbReference type="EMBL" id="KV140675">
    <property type="protein sequence ID" value="KZT76229.1"/>
    <property type="molecule type" value="Genomic_DNA"/>
</dbReference>
<evidence type="ECO:0000313" key="2">
    <source>
        <dbReference type="Proteomes" id="UP000250235"/>
    </source>
</evidence>
<keyword evidence="2" id="KW-1185">Reference proteome</keyword>
<sequence>MRAGRAWWPDMTSSRTHLVARWPRMPAESWAPLRAIFARSAAGRCSLVGARSPLALPIDVPLVGASQRHCAALVAAKRAALCRAQHGGGGRRRAAAVRRCSGDVVMADFF</sequence>
<gene>
    <name evidence="1" type="ORF">F511_46746</name>
</gene>
<evidence type="ECO:0000313" key="1">
    <source>
        <dbReference type="EMBL" id="KZT76229.1"/>
    </source>
</evidence>